<organism evidence="2 3">
    <name type="scientific">Ophiocordyceps unilateralis</name>
    <name type="common">Zombie-ant fungus</name>
    <name type="synonym">Torrubia unilateralis</name>
    <dbReference type="NCBI Taxonomy" id="268505"/>
    <lineage>
        <taxon>Eukaryota</taxon>
        <taxon>Fungi</taxon>
        <taxon>Dikarya</taxon>
        <taxon>Ascomycota</taxon>
        <taxon>Pezizomycotina</taxon>
        <taxon>Sordariomycetes</taxon>
        <taxon>Hypocreomycetidae</taxon>
        <taxon>Hypocreales</taxon>
        <taxon>Ophiocordycipitaceae</taxon>
        <taxon>Ophiocordyceps</taxon>
    </lineage>
</organism>
<feature type="region of interest" description="Disordered" evidence="1">
    <location>
        <begin position="1"/>
        <end position="55"/>
    </location>
</feature>
<feature type="compositionally biased region" description="Low complexity" evidence="1">
    <location>
        <begin position="32"/>
        <end position="44"/>
    </location>
</feature>
<dbReference type="Proteomes" id="UP000037136">
    <property type="component" value="Unassembled WGS sequence"/>
</dbReference>
<comment type="caution">
    <text evidence="2">The sequence shown here is derived from an EMBL/GenBank/DDBJ whole genome shotgun (WGS) entry which is preliminary data.</text>
</comment>
<reference evidence="2 3" key="1">
    <citation type="journal article" date="2015" name="BMC Genomics">
        <title>Gene expression during zombie ant biting behavior reflects the complexity underlying fungal parasitic behavioral manipulation.</title>
        <authorList>
            <person name="de Bekker C."/>
            <person name="Ohm R.A."/>
            <person name="Loreto R.G."/>
            <person name="Sebastian A."/>
            <person name="Albert I."/>
            <person name="Merrow M."/>
            <person name="Brachmann A."/>
            <person name="Hughes D.P."/>
        </authorList>
    </citation>
    <scope>NUCLEOTIDE SEQUENCE [LARGE SCALE GENOMIC DNA]</scope>
    <source>
        <strain evidence="2 3">SC16a</strain>
    </source>
</reference>
<evidence type="ECO:0000313" key="3">
    <source>
        <dbReference type="Proteomes" id="UP000037136"/>
    </source>
</evidence>
<sequence length="85" mass="8712">MIAAGGRRDMHGASHDISPTSSRESDISLADTVTSSTGSVPVGSKKSEDDTTAPKGADVAATVYDGDTFVQSFLCESIAYIAGEN</sequence>
<name>A0A2A9PPW4_OPHUN</name>
<gene>
    <name evidence="2" type="ORF">XA68_11428</name>
</gene>
<proteinExistence type="predicted"/>
<evidence type="ECO:0000313" key="2">
    <source>
        <dbReference type="EMBL" id="PFH62872.1"/>
    </source>
</evidence>
<keyword evidence="3" id="KW-1185">Reference proteome</keyword>
<dbReference type="EMBL" id="LAZP02000015">
    <property type="protein sequence ID" value="PFH62872.1"/>
    <property type="molecule type" value="Genomic_DNA"/>
</dbReference>
<evidence type="ECO:0000256" key="1">
    <source>
        <dbReference type="SAM" id="MobiDB-lite"/>
    </source>
</evidence>
<dbReference type="AlphaFoldDB" id="A0A2A9PPW4"/>
<feature type="compositionally biased region" description="Basic and acidic residues" evidence="1">
    <location>
        <begin position="1"/>
        <end position="14"/>
    </location>
</feature>
<accession>A0A2A9PPW4</accession>
<protein>
    <submittedName>
        <fullName evidence="2">Uncharacterized protein</fullName>
    </submittedName>
</protein>
<reference evidence="2 3" key="2">
    <citation type="journal article" date="2017" name="Sci. Rep.">
        <title>Ant-infecting Ophiocordyceps genomes reveal a high diversity of potential behavioral manipulation genes and a possible major role for enterotoxins.</title>
        <authorList>
            <person name="de Bekker C."/>
            <person name="Ohm R.A."/>
            <person name="Evans H.C."/>
            <person name="Brachmann A."/>
            <person name="Hughes D.P."/>
        </authorList>
    </citation>
    <scope>NUCLEOTIDE SEQUENCE [LARGE SCALE GENOMIC DNA]</scope>
    <source>
        <strain evidence="2 3">SC16a</strain>
    </source>
</reference>